<reference evidence="1" key="1">
    <citation type="submission" date="2021-02" db="EMBL/GenBank/DDBJ databases">
        <authorList>
            <person name="Nieuwenhuis M."/>
            <person name="Van De Peppel L.J.J."/>
        </authorList>
    </citation>
    <scope>NUCLEOTIDE SEQUENCE</scope>
    <source>
        <strain evidence="1">D49</strain>
    </source>
</reference>
<name>A0A9P7GP46_9AGAR</name>
<gene>
    <name evidence="1" type="ORF">H0H81_003295</name>
</gene>
<evidence type="ECO:0000313" key="2">
    <source>
        <dbReference type="Proteomes" id="UP000717328"/>
    </source>
</evidence>
<evidence type="ECO:0000313" key="1">
    <source>
        <dbReference type="EMBL" id="KAG5652865.1"/>
    </source>
</evidence>
<dbReference type="Proteomes" id="UP000717328">
    <property type="component" value="Unassembled WGS sequence"/>
</dbReference>
<dbReference type="OrthoDB" id="2913000at2759"/>
<accession>A0A9P7GP46</accession>
<organism evidence="1 2">
    <name type="scientific">Sphagnurus paluster</name>
    <dbReference type="NCBI Taxonomy" id="117069"/>
    <lineage>
        <taxon>Eukaryota</taxon>
        <taxon>Fungi</taxon>
        <taxon>Dikarya</taxon>
        <taxon>Basidiomycota</taxon>
        <taxon>Agaricomycotina</taxon>
        <taxon>Agaricomycetes</taxon>
        <taxon>Agaricomycetidae</taxon>
        <taxon>Agaricales</taxon>
        <taxon>Tricholomatineae</taxon>
        <taxon>Lyophyllaceae</taxon>
        <taxon>Sphagnurus</taxon>
    </lineage>
</organism>
<reference evidence="1" key="2">
    <citation type="submission" date="2021-10" db="EMBL/GenBank/DDBJ databases">
        <title>Phylogenomics reveals ancestral predisposition of the termite-cultivated fungus Termitomyces towards a domesticated lifestyle.</title>
        <authorList>
            <person name="Auxier B."/>
            <person name="Grum-Grzhimaylo A."/>
            <person name="Cardenas M.E."/>
            <person name="Lodge J.D."/>
            <person name="Laessoe T."/>
            <person name="Pedersen O."/>
            <person name="Smith M.E."/>
            <person name="Kuyper T.W."/>
            <person name="Franco-Molano E.A."/>
            <person name="Baroni T.J."/>
            <person name="Aanen D.K."/>
        </authorList>
    </citation>
    <scope>NUCLEOTIDE SEQUENCE</scope>
    <source>
        <strain evidence="1">D49</strain>
    </source>
</reference>
<keyword evidence="2" id="KW-1185">Reference proteome</keyword>
<sequence length="257" mass="29585">MPEIEDEIFEWAARLQHPSRYAPTLSVVSKRIQKRVEPIIYETIKLSGSGESFYNTSWYEQFQYTLRARPAEFFARNVINMSITDRVPAEVTSEILSKCTGIRNLFVWLPLAPPRCDTFKLLLPFSSTLFSLTVSKDLLCYLAGSGYTFPLVTHLSITCYKDTRCPTLEWLPSLSSVELGLGNEPYYTEIWIQDVRTALSTAPLLKALQLRVVDDGYTLEHFAAPTLMRHPEGGDPRVSLDCYPDYFHWYNTFYKSY</sequence>
<comment type="caution">
    <text evidence="1">The sequence shown here is derived from an EMBL/GenBank/DDBJ whole genome shotgun (WGS) entry which is preliminary data.</text>
</comment>
<protein>
    <submittedName>
        <fullName evidence="1">Uncharacterized protein</fullName>
    </submittedName>
</protein>
<dbReference type="EMBL" id="JABCKI010000091">
    <property type="protein sequence ID" value="KAG5652865.1"/>
    <property type="molecule type" value="Genomic_DNA"/>
</dbReference>
<dbReference type="AlphaFoldDB" id="A0A9P7GP46"/>
<proteinExistence type="predicted"/>